<feature type="domain" description="Reverse transcriptase zinc-binding" evidence="1">
    <location>
        <begin position="162"/>
        <end position="231"/>
    </location>
</feature>
<dbReference type="InterPro" id="IPR012337">
    <property type="entry name" value="RNaseH-like_sf"/>
</dbReference>
<evidence type="ECO:0000313" key="3">
    <source>
        <dbReference type="Proteomes" id="UP001175228"/>
    </source>
</evidence>
<name>A0AA39UJ50_9AGAR</name>
<gene>
    <name evidence="2" type="ORF">EDD18DRAFT_1437012</name>
</gene>
<dbReference type="EMBL" id="JAUEPU010000079">
    <property type="protein sequence ID" value="KAK0480975.1"/>
    <property type="molecule type" value="Genomic_DNA"/>
</dbReference>
<keyword evidence="3" id="KW-1185">Reference proteome</keyword>
<protein>
    <recommendedName>
        <fullName evidence="1">Reverse transcriptase zinc-binding domain-containing protein</fullName>
    </recommendedName>
</protein>
<dbReference type="GO" id="GO:0003676">
    <property type="term" value="F:nucleic acid binding"/>
    <property type="evidence" value="ECO:0007669"/>
    <property type="project" value="InterPro"/>
</dbReference>
<accession>A0AA39UJ50</accession>
<dbReference type="AlphaFoldDB" id="A0AA39UJ50"/>
<sequence length="369" mass="42535">MNVSQLVATKELATKANKRMSLYHKISSKYVIHQLTSSLKKNEDAGYIGIPNRELIQATIANLRNRKQTTTMQWIKTTDGHQGNTTAKTLANDGARKNQDDHIDLDIDPKLQITGAALSKLTQKRAYQALRERKTQSLPRRAKTTSNINLAIEGAKASFGMKTNEQALWKSLRHRDIDRSTRYFLWMAMHDAYRVGGKWLRFDPQYHERAYCTHCNNSLESMDHILMRCSSPGQKEIWGLTRKLLELRDIPWHQPEMSNVLACAVPVLKSQKHFFRIVVSSSVQTIWNARCERVIQRDNAPFSTEEIINKWKKKINRRLELDCLMTRDRFGKKALSKDLVLKTWAGSILNEHQLPQDWTEADRVLVGIG</sequence>
<dbReference type="SUPFAM" id="SSF53098">
    <property type="entry name" value="Ribonuclease H-like"/>
    <property type="match status" value="1"/>
</dbReference>
<reference evidence="2" key="1">
    <citation type="submission" date="2023-06" db="EMBL/GenBank/DDBJ databases">
        <authorList>
            <consortium name="Lawrence Berkeley National Laboratory"/>
            <person name="Ahrendt S."/>
            <person name="Sahu N."/>
            <person name="Indic B."/>
            <person name="Wong-Bajracharya J."/>
            <person name="Merenyi Z."/>
            <person name="Ke H.-M."/>
            <person name="Monk M."/>
            <person name="Kocsube S."/>
            <person name="Drula E."/>
            <person name="Lipzen A."/>
            <person name="Balint B."/>
            <person name="Henrissat B."/>
            <person name="Andreopoulos B."/>
            <person name="Martin F.M."/>
            <person name="Harder C.B."/>
            <person name="Rigling D."/>
            <person name="Ford K.L."/>
            <person name="Foster G.D."/>
            <person name="Pangilinan J."/>
            <person name="Papanicolaou A."/>
            <person name="Barry K."/>
            <person name="LaButti K."/>
            <person name="Viragh M."/>
            <person name="Koriabine M."/>
            <person name="Yan M."/>
            <person name="Riley R."/>
            <person name="Champramary S."/>
            <person name="Plett K.L."/>
            <person name="Tsai I.J."/>
            <person name="Slot J."/>
            <person name="Sipos G."/>
            <person name="Plett J."/>
            <person name="Nagy L.G."/>
            <person name="Grigoriev I.V."/>
        </authorList>
    </citation>
    <scope>NUCLEOTIDE SEQUENCE</scope>
    <source>
        <strain evidence="2">HWK02</strain>
    </source>
</reference>
<dbReference type="InterPro" id="IPR026960">
    <property type="entry name" value="RVT-Znf"/>
</dbReference>
<dbReference type="Gene3D" id="3.30.420.10">
    <property type="entry name" value="Ribonuclease H-like superfamily/Ribonuclease H"/>
    <property type="match status" value="1"/>
</dbReference>
<evidence type="ECO:0000259" key="1">
    <source>
        <dbReference type="Pfam" id="PF13966"/>
    </source>
</evidence>
<dbReference type="Proteomes" id="UP001175228">
    <property type="component" value="Unassembled WGS sequence"/>
</dbReference>
<evidence type="ECO:0000313" key="2">
    <source>
        <dbReference type="EMBL" id="KAK0480975.1"/>
    </source>
</evidence>
<proteinExistence type="predicted"/>
<organism evidence="2 3">
    <name type="scientific">Armillaria luteobubalina</name>
    <dbReference type="NCBI Taxonomy" id="153913"/>
    <lineage>
        <taxon>Eukaryota</taxon>
        <taxon>Fungi</taxon>
        <taxon>Dikarya</taxon>
        <taxon>Basidiomycota</taxon>
        <taxon>Agaricomycotina</taxon>
        <taxon>Agaricomycetes</taxon>
        <taxon>Agaricomycetidae</taxon>
        <taxon>Agaricales</taxon>
        <taxon>Marasmiineae</taxon>
        <taxon>Physalacriaceae</taxon>
        <taxon>Armillaria</taxon>
    </lineage>
</organism>
<dbReference type="Pfam" id="PF13966">
    <property type="entry name" value="zf-RVT"/>
    <property type="match status" value="1"/>
</dbReference>
<dbReference type="InterPro" id="IPR036397">
    <property type="entry name" value="RNaseH_sf"/>
</dbReference>
<comment type="caution">
    <text evidence="2">The sequence shown here is derived from an EMBL/GenBank/DDBJ whole genome shotgun (WGS) entry which is preliminary data.</text>
</comment>